<evidence type="ECO:0000256" key="1">
    <source>
        <dbReference type="SAM" id="MobiDB-lite"/>
    </source>
</evidence>
<reference evidence="2" key="1">
    <citation type="journal article" date="2022" name="Int. J. Mol. Sci.">
        <title>Draft Genome of Tanacetum Coccineum: Genomic Comparison of Closely Related Tanacetum-Family Plants.</title>
        <authorList>
            <person name="Yamashiro T."/>
            <person name="Shiraishi A."/>
            <person name="Nakayama K."/>
            <person name="Satake H."/>
        </authorList>
    </citation>
    <scope>NUCLEOTIDE SEQUENCE</scope>
</reference>
<feature type="region of interest" description="Disordered" evidence="1">
    <location>
        <begin position="1"/>
        <end position="23"/>
    </location>
</feature>
<evidence type="ECO:0000313" key="2">
    <source>
        <dbReference type="EMBL" id="GJT30114.1"/>
    </source>
</evidence>
<proteinExistence type="predicted"/>
<comment type="caution">
    <text evidence="2">The sequence shown here is derived from an EMBL/GenBank/DDBJ whole genome shotgun (WGS) entry which is preliminary data.</text>
</comment>
<protein>
    <submittedName>
        <fullName evidence="2">Uncharacterized protein</fullName>
    </submittedName>
</protein>
<accession>A0ABQ5CZW5</accession>
<gene>
    <name evidence="2" type="ORF">Tco_0910389</name>
</gene>
<dbReference type="EMBL" id="BQNB010014598">
    <property type="protein sequence ID" value="GJT30114.1"/>
    <property type="molecule type" value="Genomic_DNA"/>
</dbReference>
<organism evidence="2 3">
    <name type="scientific">Tanacetum coccineum</name>
    <dbReference type="NCBI Taxonomy" id="301880"/>
    <lineage>
        <taxon>Eukaryota</taxon>
        <taxon>Viridiplantae</taxon>
        <taxon>Streptophyta</taxon>
        <taxon>Embryophyta</taxon>
        <taxon>Tracheophyta</taxon>
        <taxon>Spermatophyta</taxon>
        <taxon>Magnoliopsida</taxon>
        <taxon>eudicotyledons</taxon>
        <taxon>Gunneridae</taxon>
        <taxon>Pentapetalae</taxon>
        <taxon>asterids</taxon>
        <taxon>campanulids</taxon>
        <taxon>Asterales</taxon>
        <taxon>Asteraceae</taxon>
        <taxon>Asteroideae</taxon>
        <taxon>Anthemideae</taxon>
        <taxon>Anthemidinae</taxon>
        <taxon>Tanacetum</taxon>
    </lineage>
</organism>
<dbReference type="Proteomes" id="UP001151760">
    <property type="component" value="Unassembled WGS sequence"/>
</dbReference>
<name>A0ABQ5CZW5_9ASTR</name>
<keyword evidence="3" id="KW-1185">Reference proteome</keyword>
<reference evidence="2" key="2">
    <citation type="submission" date="2022-01" db="EMBL/GenBank/DDBJ databases">
        <authorList>
            <person name="Yamashiro T."/>
            <person name="Shiraishi A."/>
            <person name="Satake H."/>
            <person name="Nakayama K."/>
        </authorList>
    </citation>
    <scope>NUCLEOTIDE SEQUENCE</scope>
</reference>
<evidence type="ECO:0000313" key="3">
    <source>
        <dbReference type="Proteomes" id="UP001151760"/>
    </source>
</evidence>
<sequence>MGDANPIRTLGDYSRPSHKGYRNTIELPEGNNVVPLRSDTLRPNPQPRALGTTFEARVRDYMASHTERMERFGNAIFKQREEINDRMTEMFRLFKELTTNRAPEKVLMREEDKHRITKNVNSISLIRGEEEKNEDDNIMTGNSIKDLTDQMTERGIKNDIDPIALTMTVNRLVLEWEERIKLHKEKEMEFDQWRRKTFKNKYPDLFKAENEVKDEGEVT</sequence>